<evidence type="ECO:0000313" key="6">
    <source>
        <dbReference type="EMBL" id="GER30777.1"/>
    </source>
</evidence>
<proteinExistence type="predicted"/>
<evidence type="ECO:0000256" key="2">
    <source>
        <dbReference type="ARBA" id="ARBA00022723"/>
    </source>
</evidence>
<protein>
    <submittedName>
        <fullName evidence="6">Zinc finger BED domain-containing protein 4</fullName>
    </submittedName>
</protein>
<gene>
    <name evidence="6" type="ORF">STAS_06746</name>
</gene>
<evidence type="ECO:0000313" key="7">
    <source>
        <dbReference type="Proteomes" id="UP000325081"/>
    </source>
</evidence>
<evidence type="ECO:0000256" key="3">
    <source>
        <dbReference type="ARBA" id="ARBA00022771"/>
    </source>
</evidence>
<organism evidence="6 7">
    <name type="scientific">Striga asiatica</name>
    <name type="common">Asiatic witchweed</name>
    <name type="synonym">Buchnera asiatica</name>
    <dbReference type="NCBI Taxonomy" id="4170"/>
    <lineage>
        <taxon>Eukaryota</taxon>
        <taxon>Viridiplantae</taxon>
        <taxon>Streptophyta</taxon>
        <taxon>Embryophyta</taxon>
        <taxon>Tracheophyta</taxon>
        <taxon>Spermatophyta</taxon>
        <taxon>Magnoliopsida</taxon>
        <taxon>eudicotyledons</taxon>
        <taxon>Gunneridae</taxon>
        <taxon>Pentapetalae</taxon>
        <taxon>asterids</taxon>
        <taxon>lamiids</taxon>
        <taxon>Lamiales</taxon>
        <taxon>Orobanchaceae</taxon>
        <taxon>Buchnereae</taxon>
        <taxon>Striga</taxon>
    </lineage>
</organism>
<dbReference type="InterPro" id="IPR052035">
    <property type="entry name" value="ZnF_BED_domain_contain"/>
</dbReference>
<keyword evidence="4" id="KW-0862">Zinc</keyword>
<keyword evidence="5" id="KW-0539">Nucleus</keyword>
<evidence type="ECO:0000256" key="4">
    <source>
        <dbReference type="ARBA" id="ARBA00022833"/>
    </source>
</evidence>
<accession>A0A5A7PER7</accession>
<dbReference type="PANTHER" id="PTHR46481">
    <property type="entry name" value="ZINC FINGER BED DOMAIN-CONTAINING PROTEIN 4"/>
    <property type="match status" value="1"/>
</dbReference>
<dbReference type="AlphaFoldDB" id="A0A5A7PER7"/>
<evidence type="ECO:0000256" key="5">
    <source>
        <dbReference type="ARBA" id="ARBA00023242"/>
    </source>
</evidence>
<comment type="caution">
    <text evidence="6">The sequence shown here is derived from an EMBL/GenBank/DDBJ whole genome shotgun (WGS) entry which is preliminary data.</text>
</comment>
<dbReference type="PANTHER" id="PTHR46481:SF10">
    <property type="entry name" value="ZINC FINGER BED DOMAIN-CONTAINING PROTEIN 39"/>
    <property type="match status" value="1"/>
</dbReference>
<dbReference type="GO" id="GO:0005634">
    <property type="term" value="C:nucleus"/>
    <property type="evidence" value="ECO:0007669"/>
    <property type="project" value="UniProtKB-SubCell"/>
</dbReference>
<reference evidence="7" key="1">
    <citation type="journal article" date="2019" name="Curr. Biol.">
        <title>Genome Sequence of Striga asiatica Provides Insight into the Evolution of Plant Parasitism.</title>
        <authorList>
            <person name="Yoshida S."/>
            <person name="Kim S."/>
            <person name="Wafula E.K."/>
            <person name="Tanskanen J."/>
            <person name="Kim Y.M."/>
            <person name="Honaas L."/>
            <person name="Yang Z."/>
            <person name="Spallek T."/>
            <person name="Conn C.E."/>
            <person name="Ichihashi Y."/>
            <person name="Cheong K."/>
            <person name="Cui S."/>
            <person name="Der J.P."/>
            <person name="Gundlach H."/>
            <person name="Jiao Y."/>
            <person name="Hori C."/>
            <person name="Ishida J.K."/>
            <person name="Kasahara H."/>
            <person name="Kiba T."/>
            <person name="Kim M.S."/>
            <person name="Koo N."/>
            <person name="Laohavisit A."/>
            <person name="Lee Y.H."/>
            <person name="Lumba S."/>
            <person name="McCourt P."/>
            <person name="Mortimer J.C."/>
            <person name="Mutuku J.M."/>
            <person name="Nomura T."/>
            <person name="Sasaki-Sekimoto Y."/>
            <person name="Seto Y."/>
            <person name="Wang Y."/>
            <person name="Wakatake T."/>
            <person name="Sakakibara H."/>
            <person name="Demura T."/>
            <person name="Yamaguchi S."/>
            <person name="Yoneyama K."/>
            <person name="Manabe R.I."/>
            <person name="Nelson D.C."/>
            <person name="Schulman A.H."/>
            <person name="Timko M.P."/>
            <person name="dePamphilis C.W."/>
            <person name="Choi D."/>
            <person name="Shirasu K."/>
        </authorList>
    </citation>
    <scope>NUCLEOTIDE SEQUENCE [LARGE SCALE GENOMIC DNA]</scope>
    <source>
        <strain evidence="7">cv. UVA1</strain>
    </source>
</reference>
<dbReference type="GO" id="GO:0008270">
    <property type="term" value="F:zinc ion binding"/>
    <property type="evidence" value="ECO:0007669"/>
    <property type="project" value="UniProtKB-KW"/>
</dbReference>
<name>A0A5A7PER7_STRAF</name>
<dbReference type="InterPro" id="IPR012337">
    <property type="entry name" value="RNaseH-like_sf"/>
</dbReference>
<dbReference type="SUPFAM" id="SSF53098">
    <property type="entry name" value="Ribonuclease H-like"/>
    <property type="match status" value="1"/>
</dbReference>
<comment type="subcellular location">
    <subcellularLocation>
        <location evidence="1">Nucleus</location>
    </subcellularLocation>
</comment>
<dbReference type="OrthoDB" id="1741548at2759"/>
<keyword evidence="2" id="KW-0479">Metal-binding</keyword>
<dbReference type="EMBL" id="BKCP01004394">
    <property type="protein sequence ID" value="GER30777.1"/>
    <property type="molecule type" value="Genomic_DNA"/>
</dbReference>
<sequence>MVANEEGVKVKLEKLPELNQIPCRNVMVKSFLSMYNAKKEALKTNVIKTGPDRPVRPVKPGTGQYTGPVCWGKYLHLRCLAYVVNLIVKSELNCMDNYVAFIRNAVKYIRSSPVRLQEFKACVKKEELDNKKVCVLDVQTRWNSTFIMLETAYELKLAFDSLAEEDNKYKGYFNGGEEYDDDVD</sequence>
<evidence type="ECO:0000256" key="1">
    <source>
        <dbReference type="ARBA" id="ARBA00004123"/>
    </source>
</evidence>
<dbReference type="Proteomes" id="UP000325081">
    <property type="component" value="Unassembled WGS sequence"/>
</dbReference>
<keyword evidence="7" id="KW-1185">Reference proteome</keyword>
<keyword evidence="3" id="KW-0863">Zinc-finger</keyword>